<evidence type="ECO:0000256" key="4">
    <source>
        <dbReference type="ARBA" id="ARBA00022833"/>
    </source>
</evidence>
<comment type="subcellular location">
    <subcellularLocation>
        <location evidence="1">Nucleus</location>
    </subcellularLocation>
</comment>
<evidence type="ECO:0000256" key="7">
    <source>
        <dbReference type="SAM" id="MobiDB-lite"/>
    </source>
</evidence>
<gene>
    <name evidence="9" type="ORF">HHK36_006447</name>
</gene>
<sequence length="161" mass="18432">MEYEPNTSLHLSLSRQELSLELFLEPSSSSSSSSLNHVEHRVFSCNYCQKKFYSSQALGGHQNAHKIERTLAKKSRELSSSVRPHAGLNHRSGSDSNGSSQDRPIPPPIVGSQRQWHTSRVDERIEMSYRSSEGEGPWYKNYRPKDVQEEEFQQLDLSLRL</sequence>
<evidence type="ECO:0000256" key="3">
    <source>
        <dbReference type="ARBA" id="ARBA00022771"/>
    </source>
</evidence>
<proteinExistence type="predicted"/>
<keyword evidence="5" id="KW-0539">Nucleus</keyword>
<evidence type="ECO:0000313" key="10">
    <source>
        <dbReference type="Proteomes" id="UP000655225"/>
    </source>
</evidence>
<dbReference type="GO" id="GO:0009788">
    <property type="term" value="P:negative regulation of abscisic acid-activated signaling pathway"/>
    <property type="evidence" value="ECO:0007669"/>
    <property type="project" value="InterPro"/>
</dbReference>
<name>A0A834ZKX2_TETSI</name>
<dbReference type="GO" id="GO:0008270">
    <property type="term" value="F:zinc ion binding"/>
    <property type="evidence" value="ECO:0007669"/>
    <property type="project" value="UniProtKB-KW"/>
</dbReference>
<feature type="compositionally biased region" description="Basic and acidic residues" evidence="7">
    <location>
        <begin position="65"/>
        <end position="77"/>
    </location>
</feature>
<dbReference type="AlphaFoldDB" id="A0A834ZKX2"/>
<evidence type="ECO:0000259" key="8">
    <source>
        <dbReference type="PROSITE" id="PS50157"/>
    </source>
</evidence>
<dbReference type="SUPFAM" id="SSF57667">
    <property type="entry name" value="beta-beta-alpha zinc fingers"/>
    <property type="match status" value="1"/>
</dbReference>
<keyword evidence="2" id="KW-0479">Metal-binding</keyword>
<feature type="domain" description="C2H2-type" evidence="8">
    <location>
        <begin position="43"/>
        <end position="70"/>
    </location>
</feature>
<dbReference type="InterPro" id="IPR013087">
    <property type="entry name" value="Znf_C2H2_type"/>
</dbReference>
<organism evidence="9 10">
    <name type="scientific">Tetracentron sinense</name>
    <name type="common">Spur-leaf</name>
    <dbReference type="NCBI Taxonomy" id="13715"/>
    <lineage>
        <taxon>Eukaryota</taxon>
        <taxon>Viridiplantae</taxon>
        <taxon>Streptophyta</taxon>
        <taxon>Embryophyta</taxon>
        <taxon>Tracheophyta</taxon>
        <taxon>Spermatophyta</taxon>
        <taxon>Magnoliopsida</taxon>
        <taxon>Trochodendrales</taxon>
        <taxon>Trochodendraceae</taxon>
        <taxon>Tetracentron</taxon>
    </lineage>
</organism>
<evidence type="ECO:0000256" key="6">
    <source>
        <dbReference type="PROSITE-ProRule" id="PRU00042"/>
    </source>
</evidence>
<dbReference type="PROSITE" id="PS00028">
    <property type="entry name" value="ZINC_FINGER_C2H2_1"/>
    <property type="match status" value="1"/>
</dbReference>
<evidence type="ECO:0000256" key="2">
    <source>
        <dbReference type="ARBA" id="ARBA00022723"/>
    </source>
</evidence>
<dbReference type="InterPro" id="IPR036236">
    <property type="entry name" value="Znf_C2H2_sf"/>
</dbReference>
<evidence type="ECO:0000256" key="1">
    <source>
        <dbReference type="ARBA" id="ARBA00004123"/>
    </source>
</evidence>
<dbReference type="FunFam" id="3.30.160.60:FF:001366">
    <property type="entry name" value="Zinc finger protein 2"/>
    <property type="match status" value="1"/>
</dbReference>
<dbReference type="GO" id="GO:0005634">
    <property type="term" value="C:nucleus"/>
    <property type="evidence" value="ECO:0007669"/>
    <property type="project" value="UniProtKB-SubCell"/>
</dbReference>
<dbReference type="PANTHER" id="PTHR47287:SF15">
    <property type="entry name" value="ZINC FINGER PROTEIN 3-LIKE"/>
    <property type="match status" value="1"/>
</dbReference>
<dbReference type="InterPro" id="IPR044246">
    <property type="entry name" value="ZFP3-like"/>
</dbReference>
<keyword evidence="4" id="KW-0862">Zinc</keyword>
<keyword evidence="10" id="KW-1185">Reference proteome</keyword>
<keyword evidence="3 6" id="KW-0863">Zinc-finger</keyword>
<dbReference type="EMBL" id="JABCRI010000004">
    <property type="protein sequence ID" value="KAF8407320.1"/>
    <property type="molecule type" value="Genomic_DNA"/>
</dbReference>
<dbReference type="Proteomes" id="UP000655225">
    <property type="component" value="Unassembled WGS sequence"/>
</dbReference>
<evidence type="ECO:0000313" key="9">
    <source>
        <dbReference type="EMBL" id="KAF8407320.1"/>
    </source>
</evidence>
<dbReference type="PROSITE" id="PS50157">
    <property type="entry name" value="ZINC_FINGER_C2H2_2"/>
    <property type="match status" value="1"/>
</dbReference>
<dbReference type="OrthoDB" id="1933825at2759"/>
<reference evidence="9 10" key="1">
    <citation type="submission" date="2020-04" db="EMBL/GenBank/DDBJ databases">
        <title>Plant Genome Project.</title>
        <authorList>
            <person name="Zhang R.-G."/>
        </authorList>
    </citation>
    <scope>NUCLEOTIDE SEQUENCE [LARGE SCALE GENOMIC DNA]</scope>
    <source>
        <strain evidence="9">YNK0</strain>
        <tissue evidence="9">Leaf</tissue>
    </source>
</reference>
<accession>A0A834ZKX2</accession>
<dbReference type="OMA" id="MYSGESE"/>
<evidence type="ECO:0000256" key="5">
    <source>
        <dbReference type="ARBA" id="ARBA00023242"/>
    </source>
</evidence>
<protein>
    <recommendedName>
        <fullName evidence="8">C2H2-type domain-containing protein</fullName>
    </recommendedName>
</protein>
<comment type="caution">
    <text evidence="9">The sequence shown here is derived from an EMBL/GenBank/DDBJ whole genome shotgun (WGS) entry which is preliminary data.</text>
</comment>
<dbReference type="PANTHER" id="PTHR47287">
    <property type="entry name" value="C2H2 AND C2HC ZINC FINGERS SUPERFAMILY PROTEIN"/>
    <property type="match status" value="1"/>
</dbReference>
<dbReference type="Gene3D" id="3.30.160.60">
    <property type="entry name" value="Classic Zinc Finger"/>
    <property type="match status" value="1"/>
</dbReference>
<feature type="region of interest" description="Disordered" evidence="7">
    <location>
        <begin position="59"/>
        <end position="142"/>
    </location>
</feature>